<gene>
    <name evidence="1" type="ORF">NBRC111893_156</name>
</gene>
<comment type="caution">
    <text evidence="1">The sequence shown here is derived from an EMBL/GenBank/DDBJ whole genome shotgun (WGS) entry which is preliminary data.</text>
</comment>
<dbReference type="AlphaFoldDB" id="A0A401FI02"/>
<keyword evidence="2" id="KW-1185">Reference proteome</keyword>
<organism evidence="1 2">
    <name type="scientific">Lentilactobacillus kosonis</name>
    <dbReference type="NCBI Taxonomy" id="2810561"/>
    <lineage>
        <taxon>Bacteria</taxon>
        <taxon>Bacillati</taxon>
        <taxon>Bacillota</taxon>
        <taxon>Bacilli</taxon>
        <taxon>Lactobacillales</taxon>
        <taxon>Lactobacillaceae</taxon>
        <taxon>Lentilactobacillus</taxon>
    </lineage>
</organism>
<evidence type="ECO:0000313" key="2">
    <source>
        <dbReference type="Proteomes" id="UP000286974"/>
    </source>
</evidence>
<proteinExistence type="predicted"/>
<name>A0A401FI02_9LACO</name>
<sequence length="111" mass="11694">MVEATVDGSKLADNVKLGSTVTIPYKVESTRAFRFDANSNSSADKAAAKVFLNKGNGDGNNTKYQPNDLSNLYSVANSYNSTPADSAAAFPDSAFTSSTTSIDSLLNQITQ</sequence>
<reference evidence="1 2" key="1">
    <citation type="submission" date="2017-11" db="EMBL/GenBank/DDBJ databases">
        <title>Draft Genome Sequence of Lactobacillus curieae NBRC 111893 isolated from Koso, a Japanese sugar-Vegetable Fermented Beverage.</title>
        <authorList>
            <person name="Chiou T.Y."/>
            <person name="Oshima K."/>
            <person name="Suda W."/>
            <person name="Hattori M."/>
            <person name="Takahashi T."/>
        </authorList>
    </citation>
    <scope>NUCLEOTIDE SEQUENCE [LARGE SCALE GENOMIC DNA]</scope>
    <source>
        <strain evidence="1 2">NBRC111893</strain>
    </source>
</reference>
<dbReference type="Proteomes" id="UP000286974">
    <property type="component" value="Unassembled WGS sequence"/>
</dbReference>
<evidence type="ECO:0000313" key="1">
    <source>
        <dbReference type="EMBL" id="GAY72010.1"/>
    </source>
</evidence>
<protein>
    <submittedName>
        <fullName evidence="1">Uncharacterized protein</fullName>
    </submittedName>
</protein>
<dbReference type="EMBL" id="BEXA01000001">
    <property type="protein sequence ID" value="GAY72010.1"/>
    <property type="molecule type" value="Genomic_DNA"/>
</dbReference>
<dbReference type="RefSeq" id="WP_125007604.1">
    <property type="nucleotide sequence ID" value="NZ_BEXA01000001.1"/>
</dbReference>
<accession>A0A401FI02</accession>